<sequence>MFLDESEDFITSDGSDDHGTRLMQQSAGRTTDIKCEAYWCHADG</sequence>
<evidence type="ECO:0000313" key="2">
    <source>
        <dbReference type="EMBL" id="VXB21939.1"/>
    </source>
</evidence>
<feature type="compositionally biased region" description="Acidic residues" evidence="1">
    <location>
        <begin position="1"/>
        <end position="10"/>
    </location>
</feature>
<gene>
    <name evidence="2" type="ORF">BACI348_40211</name>
</gene>
<dbReference type="Proteomes" id="UP000433089">
    <property type="component" value="Unassembled WGS sequence"/>
</dbReference>
<protein>
    <submittedName>
        <fullName evidence="2">Uncharacterized protein</fullName>
    </submittedName>
</protein>
<name>A0A653NVU5_BACAB</name>
<proteinExistence type="predicted"/>
<accession>A0A653NVU5</accession>
<dbReference type="EMBL" id="CABWLH010000009">
    <property type="protein sequence ID" value="VXB21939.1"/>
    <property type="molecule type" value="Genomic_DNA"/>
</dbReference>
<dbReference type="AlphaFoldDB" id="A0A653NVU5"/>
<organism evidence="2 3">
    <name type="scientific">Bacillus altitudinis</name>
    <dbReference type="NCBI Taxonomy" id="293387"/>
    <lineage>
        <taxon>Bacteria</taxon>
        <taxon>Bacillati</taxon>
        <taxon>Bacillota</taxon>
        <taxon>Bacilli</taxon>
        <taxon>Bacillales</taxon>
        <taxon>Bacillaceae</taxon>
        <taxon>Bacillus</taxon>
    </lineage>
</organism>
<evidence type="ECO:0000256" key="1">
    <source>
        <dbReference type="SAM" id="MobiDB-lite"/>
    </source>
</evidence>
<evidence type="ECO:0000313" key="3">
    <source>
        <dbReference type="Proteomes" id="UP000433089"/>
    </source>
</evidence>
<reference evidence="2 3" key="1">
    <citation type="submission" date="2019-10" db="EMBL/GenBank/DDBJ databases">
        <authorList>
            <person name="Karimi E."/>
        </authorList>
    </citation>
    <scope>NUCLEOTIDE SEQUENCE [LARGE SCALE GENOMIC DNA]</scope>
    <source>
        <strain evidence="2">Bacillus sp. 348</strain>
    </source>
</reference>
<feature type="region of interest" description="Disordered" evidence="1">
    <location>
        <begin position="1"/>
        <end position="26"/>
    </location>
</feature>